<dbReference type="EMBL" id="KN833020">
    <property type="protein sequence ID" value="KIM78004.1"/>
    <property type="molecule type" value="Genomic_DNA"/>
</dbReference>
<keyword evidence="2" id="KW-1185">Reference proteome</keyword>
<dbReference type="Proteomes" id="UP000054166">
    <property type="component" value="Unassembled WGS sequence"/>
</dbReference>
<dbReference type="InParanoid" id="A0A0C3FDU5"/>
<proteinExistence type="predicted"/>
<dbReference type="AlphaFoldDB" id="A0A0C3FDU5"/>
<dbReference type="HOGENOM" id="CLU_794801_0_0_1"/>
<reference evidence="1 2" key="1">
    <citation type="submission" date="2014-04" db="EMBL/GenBank/DDBJ databases">
        <authorList>
            <consortium name="DOE Joint Genome Institute"/>
            <person name="Kuo A."/>
            <person name="Tarkka M."/>
            <person name="Buscot F."/>
            <person name="Kohler A."/>
            <person name="Nagy L.G."/>
            <person name="Floudas D."/>
            <person name="Copeland A."/>
            <person name="Barry K.W."/>
            <person name="Cichocki N."/>
            <person name="Veneault-Fourrey C."/>
            <person name="LaButti K."/>
            <person name="Lindquist E.A."/>
            <person name="Lipzen A."/>
            <person name="Lundell T."/>
            <person name="Morin E."/>
            <person name="Murat C."/>
            <person name="Sun H."/>
            <person name="Tunlid A."/>
            <person name="Henrissat B."/>
            <person name="Grigoriev I.V."/>
            <person name="Hibbett D.S."/>
            <person name="Martin F."/>
            <person name="Nordberg H.P."/>
            <person name="Cantor M.N."/>
            <person name="Hua S.X."/>
        </authorList>
    </citation>
    <scope>NUCLEOTIDE SEQUENCE [LARGE SCALE GENOMIC DNA]</scope>
    <source>
        <strain evidence="1 2">F 1598</strain>
    </source>
</reference>
<accession>A0A0C3FDU5</accession>
<organism evidence="1 2">
    <name type="scientific">Piloderma croceum (strain F 1598)</name>
    <dbReference type="NCBI Taxonomy" id="765440"/>
    <lineage>
        <taxon>Eukaryota</taxon>
        <taxon>Fungi</taxon>
        <taxon>Dikarya</taxon>
        <taxon>Basidiomycota</taxon>
        <taxon>Agaricomycotina</taxon>
        <taxon>Agaricomycetes</taxon>
        <taxon>Agaricomycetidae</taxon>
        <taxon>Atheliales</taxon>
        <taxon>Atheliaceae</taxon>
        <taxon>Piloderma</taxon>
    </lineage>
</organism>
<dbReference type="OrthoDB" id="128308at2759"/>
<sequence length="349" mass="39776">MSGLGLMPQSFVESYDQFTGHWIQQMVDSIRLVDNEQRLLYKVRQGQEGLDDNECPGLQNEIAWCTHYGQGVSGSPVVRSASSGAAGTPDVVSGGYTDPADDIFQYIYLPNDTPESTPPPTRAFPDTNMWRPDRDAAPAENAVTALGTCPSAVTSTTLGNVCPQVDCARECANRELTLTWNKGNMYTAEVYNNEKRKGEPALEFVSGSPHFFPKHLHPPLRRWPVDFTVSEVTRGFHRMRRYESLFHHDIRREAFQHVFGCKFVLREFQRHYDTWQNANPSLRARFEAMEDDENAMWGEFEQAVAVQQDEDLPLMIEPPVRVLSGKTRYLTPRLVLAKPKVNMDYYRNY</sequence>
<evidence type="ECO:0000313" key="1">
    <source>
        <dbReference type="EMBL" id="KIM78004.1"/>
    </source>
</evidence>
<reference evidence="2" key="2">
    <citation type="submission" date="2015-01" db="EMBL/GenBank/DDBJ databases">
        <title>Evolutionary Origins and Diversification of the Mycorrhizal Mutualists.</title>
        <authorList>
            <consortium name="DOE Joint Genome Institute"/>
            <consortium name="Mycorrhizal Genomics Consortium"/>
            <person name="Kohler A."/>
            <person name="Kuo A."/>
            <person name="Nagy L.G."/>
            <person name="Floudas D."/>
            <person name="Copeland A."/>
            <person name="Barry K.W."/>
            <person name="Cichocki N."/>
            <person name="Veneault-Fourrey C."/>
            <person name="LaButti K."/>
            <person name="Lindquist E.A."/>
            <person name="Lipzen A."/>
            <person name="Lundell T."/>
            <person name="Morin E."/>
            <person name="Murat C."/>
            <person name="Riley R."/>
            <person name="Ohm R."/>
            <person name="Sun H."/>
            <person name="Tunlid A."/>
            <person name="Henrissat B."/>
            <person name="Grigoriev I.V."/>
            <person name="Hibbett D.S."/>
            <person name="Martin F."/>
        </authorList>
    </citation>
    <scope>NUCLEOTIDE SEQUENCE [LARGE SCALE GENOMIC DNA]</scope>
    <source>
        <strain evidence="2">F 1598</strain>
    </source>
</reference>
<name>A0A0C3FDU5_PILCF</name>
<gene>
    <name evidence="1" type="ORF">PILCRDRAFT_608239</name>
</gene>
<protein>
    <submittedName>
        <fullName evidence="1">Uncharacterized protein</fullName>
    </submittedName>
</protein>
<evidence type="ECO:0000313" key="2">
    <source>
        <dbReference type="Proteomes" id="UP000054166"/>
    </source>
</evidence>